<feature type="region of interest" description="Disordered" evidence="11">
    <location>
        <begin position="1"/>
        <end position="23"/>
    </location>
</feature>
<dbReference type="InterPro" id="IPR011009">
    <property type="entry name" value="Kinase-like_dom_sf"/>
</dbReference>
<dbReference type="InterPro" id="IPR002575">
    <property type="entry name" value="Aminoglycoside_PTrfase"/>
</dbReference>
<evidence type="ECO:0000256" key="6">
    <source>
        <dbReference type="ARBA" id="ARBA00022777"/>
    </source>
</evidence>
<comment type="similarity">
    <text evidence="1 10">Belongs to the aminoglycoside phosphotransferase family.</text>
</comment>
<feature type="domain" description="Aminoglycoside phosphotransferase" evidence="12">
    <location>
        <begin position="42"/>
        <end position="271"/>
    </location>
</feature>
<evidence type="ECO:0000256" key="1">
    <source>
        <dbReference type="ARBA" id="ARBA00006219"/>
    </source>
</evidence>
<name>A0ABS8XSC6_9BURK</name>
<dbReference type="NCBIfam" id="NF033068">
    <property type="entry name" value="APH_3p"/>
    <property type="match status" value="1"/>
</dbReference>
<evidence type="ECO:0000256" key="10">
    <source>
        <dbReference type="PIRNR" id="PIRNR000706"/>
    </source>
</evidence>
<dbReference type="Gene3D" id="3.30.200.20">
    <property type="entry name" value="Phosphorylase Kinase, domain 1"/>
    <property type="match status" value="1"/>
</dbReference>
<evidence type="ECO:0000256" key="7">
    <source>
        <dbReference type="ARBA" id="ARBA00022840"/>
    </source>
</evidence>
<keyword evidence="4 10" id="KW-0808">Transferase</keyword>
<evidence type="ECO:0000256" key="8">
    <source>
        <dbReference type="ARBA" id="ARBA00023251"/>
    </source>
</evidence>
<evidence type="ECO:0000256" key="3">
    <source>
        <dbReference type="ARBA" id="ARBA00017903"/>
    </source>
</evidence>
<evidence type="ECO:0000313" key="14">
    <source>
        <dbReference type="Proteomes" id="UP001200741"/>
    </source>
</evidence>
<evidence type="ECO:0000256" key="11">
    <source>
        <dbReference type="SAM" id="MobiDB-lite"/>
    </source>
</evidence>
<evidence type="ECO:0000256" key="2">
    <source>
        <dbReference type="ARBA" id="ARBA00012193"/>
    </source>
</evidence>
<dbReference type="Pfam" id="PF01636">
    <property type="entry name" value="APH"/>
    <property type="match status" value="1"/>
</dbReference>
<evidence type="ECO:0000313" key="13">
    <source>
        <dbReference type="EMBL" id="MCE4553589.1"/>
    </source>
</evidence>
<dbReference type="PANTHER" id="PTHR21310">
    <property type="entry name" value="AMINOGLYCOSIDE PHOSPHOTRANSFERASE-RELATED-RELATED"/>
    <property type="match status" value="1"/>
</dbReference>
<gene>
    <name evidence="13" type="ORF">LXT13_03900</name>
</gene>
<proteinExistence type="inferred from homology"/>
<dbReference type="InterPro" id="IPR024165">
    <property type="entry name" value="Kan/Strep_kinase"/>
</dbReference>
<comment type="catalytic activity">
    <reaction evidence="9">
        <text>kanamycin A + ATP = kanamycin 3'-phosphate + ADP + H(+)</text>
        <dbReference type="Rhea" id="RHEA:24256"/>
        <dbReference type="ChEBI" id="CHEBI:15378"/>
        <dbReference type="ChEBI" id="CHEBI:30616"/>
        <dbReference type="ChEBI" id="CHEBI:57909"/>
        <dbReference type="ChEBI" id="CHEBI:58214"/>
        <dbReference type="ChEBI" id="CHEBI:456216"/>
        <dbReference type="EC" id="2.7.1.95"/>
    </reaction>
</comment>
<evidence type="ECO:0000256" key="4">
    <source>
        <dbReference type="ARBA" id="ARBA00022679"/>
    </source>
</evidence>
<dbReference type="PIRSF" id="PIRSF000706">
    <property type="entry name" value="Kanamycin_kin"/>
    <property type="match status" value="1"/>
</dbReference>
<keyword evidence="7 10" id="KW-0067">ATP-binding</keyword>
<comment type="caution">
    <text evidence="13">The sequence shown here is derived from an EMBL/GenBank/DDBJ whole genome shotgun (WGS) entry which is preliminary data.</text>
</comment>
<keyword evidence="8 10" id="KW-0046">Antibiotic resistance</keyword>
<dbReference type="CDD" id="cd05150">
    <property type="entry name" value="APH"/>
    <property type="match status" value="1"/>
</dbReference>
<evidence type="ECO:0000256" key="5">
    <source>
        <dbReference type="ARBA" id="ARBA00022741"/>
    </source>
</evidence>
<evidence type="ECO:0000256" key="9">
    <source>
        <dbReference type="ARBA" id="ARBA00048925"/>
    </source>
</evidence>
<dbReference type="Gene3D" id="3.90.1200.10">
    <property type="match status" value="1"/>
</dbReference>
<dbReference type="RefSeq" id="WP_233370282.1">
    <property type="nucleotide sequence ID" value="NZ_JAJTWU010000001.1"/>
</dbReference>
<protein>
    <recommendedName>
        <fullName evidence="3">Aminoglycoside 3'-phosphotransferase</fullName>
        <ecNumber evidence="2">2.7.1.95</ecNumber>
    </recommendedName>
</protein>
<dbReference type="EMBL" id="JAJTWU010000001">
    <property type="protein sequence ID" value="MCE4553589.1"/>
    <property type="molecule type" value="Genomic_DNA"/>
</dbReference>
<organism evidence="13 14">
    <name type="scientific">Pelomonas cellulosilytica</name>
    <dbReference type="NCBI Taxonomy" id="2906762"/>
    <lineage>
        <taxon>Bacteria</taxon>
        <taxon>Pseudomonadati</taxon>
        <taxon>Pseudomonadota</taxon>
        <taxon>Betaproteobacteria</taxon>
        <taxon>Burkholderiales</taxon>
        <taxon>Sphaerotilaceae</taxon>
        <taxon>Roseateles</taxon>
    </lineage>
</organism>
<dbReference type="InterPro" id="IPR051678">
    <property type="entry name" value="AGP_Transferase"/>
</dbReference>
<evidence type="ECO:0000259" key="12">
    <source>
        <dbReference type="Pfam" id="PF01636"/>
    </source>
</evidence>
<dbReference type="EC" id="2.7.1.95" evidence="2"/>
<reference evidence="13 14" key="1">
    <citation type="submission" date="2021-12" db="EMBL/GenBank/DDBJ databases">
        <title>Genome seq of P8.</title>
        <authorList>
            <person name="Seo T."/>
        </authorList>
    </citation>
    <scope>NUCLEOTIDE SEQUENCE [LARGE SCALE GENOMIC DNA]</scope>
    <source>
        <strain evidence="13 14">P8</strain>
    </source>
</reference>
<dbReference type="Proteomes" id="UP001200741">
    <property type="component" value="Unassembled WGS sequence"/>
</dbReference>
<accession>A0ABS8XSC6</accession>
<keyword evidence="14" id="KW-1185">Reference proteome</keyword>
<dbReference type="SUPFAM" id="SSF56112">
    <property type="entry name" value="Protein kinase-like (PK-like)"/>
    <property type="match status" value="1"/>
</dbReference>
<sequence length="278" mass="31155">MTRRSPALPQTPAREKAARPPALPPSLAALADARWRRDLVGEAGAAVYRVQRRGQPDLYLKQARGEAAQALVDELARLQWLADFMPTAPLRHFEFYGRKAWLLTQAVPGRTAYEWLQQAPERTLQIVAALVDALLRLHALPAAQCPFQSTLEGRLAQAHARLEAGLIDVDDFDDVRAGWTANDVWRALQRLSPEAIDPVVTHGDYSLDNILLDERLQLTGLIDVGRLGVADRYQDLAILWNCLGEFGPQAQQALFPAYGIPKPDRRRLDFYLCLDECF</sequence>
<keyword evidence="5 10" id="KW-0547">Nucleotide-binding</keyword>
<dbReference type="PANTHER" id="PTHR21310:SF41">
    <property type="entry name" value="3'-PHOSPHOTRANSFERASE, PUTATIVE-RELATED"/>
    <property type="match status" value="1"/>
</dbReference>
<keyword evidence="6 10" id="KW-0418">Kinase</keyword>